<dbReference type="EMBL" id="JAVDQH010000003">
    <property type="protein sequence ID" value="MDR6243152.1"/>
    <property type="molecule type" value="Genomic_DNA"/>
</dbReference>
<organism evidence="1 2">
    <name type="scientific">Paenibacillus hunanensis</name>
    <dbReference type="NCBI Taxonomy" id="539262"/>
    <lineage>
        <taxon>Bacteria</taxon>
        <taxon>Bacillati</taxon>
        <taxon>Bacillota</taxon>
        <taxon>Bacilli</taxon>
        <taxon>Bacillales</taxon>
        <taxon>Paenibacillaceae</taxon>
        <taxon>Paenibacillus</taxon>
    </lineage>
</organism>
<keyword evidence="2" id="KW-1185">Reference proteome</keyword>
<proteinExistence type="predicted"/>
<dbReference type="RefSeq" id="WP_188775356.1">
    <property type="nucleotide sequence ID" value="NZ_BMMB01000004.1"/>
</dbReference>
<sequence>MGFGNGIKAHANRFEDVLAKHGRDVLWQESNRCSCFNVDSGQPRYDCKACGGTGFVYELPIAGRPAIQNVMTNKEYLAYTGMFEVGDILMTVPANTMERKSDGTFNPAIREPVKMYNIGFGDIVTLIDDEVKTSEVLIRGEPLNNRPADTLLNPKVTRVLSIRMHDPLTGATTLYDADDYTATGATIEWFDGAGPPEGEQYTVTYMHRSVYTVYAVLPRPRHQDGQELPRTVVLRYYPGGVLHESIICRNSAT</sequence>
<name>A0ABU1IV52_9BACL</name>
<comment type="caution">
    <text evidence="1">The sequence shown here is derived from an EMBL/GenBank/DDBJ whole genome shotgun (WGS) entry which is preliminary data.</text>
</comment>
<evidence type="ECO:0000313" key="1">
    <source>
        <dbReference type="EMBL" id="MDR6243152.1"/>
    </source>
</evidence>
<dbReference type="Proteomes" id="UP001185028">
    <property type="component" value="Unassembled WGS sequence"/>
</dbReference>
<protein>
    <submittedName>
        <fullName evidence="1">Uncharacterized protein</fullName>
    </submittedName>
</protein>
<evidence type="ECO:0000313" key="2">
    <source>
        <dbReference type="Proteomes" id="UP001185028"/>
    </source>
</evidence>
<accession>A0ABU1IV52</accession>
<gene>
    <name evidence="1" type="ORF">JOC58_001037</name>
</gene>
<reference evidence="1 2" key="1">
    <citation type="submission" date="2023-07" db="EMBL/GenBank/DDBJ databases">
        <title>Genomic Encyclopedia of Type Strains, Phase IV (KMG-IV): sequencing the most valuable type-strain genomes for metagenomic binning, comparative biology and taxonomic classification.</title>
        <authorList>
            <person name="Goeker M."/>
        </authorList>
    </citation>
    <scope>NUCLEOTIDE SEQUENCE [LARGE SCALE GENOMIC DNA]</scope>
    <source>
        <strain evidence="1 2">DSM 22170</strain>
    </source>
</reference>